<proteinExistence type="predicted"/>
<organism evidence="2 3">
    <name type="scientific">Iris pallida</name>
    <name type="common">Sweet iris</name>
    <dbReference type="NCBI Taxonomy" id="29817"/>
    <lineage>
        <taxon>Eukaryota</taxon>
        <taxon>Viridiplantae</taxon>
        <taxon>Streptophyta</taxon>
        <taxon>Embryophyta</taxon>
        <taxon>Tracheophyta</taxon>
        <taxon>Spermatophyta</taxon>
        <taxon>Magnoliopsida</taxon>
        <taxon>Liliopsida</taxon>
        <taxon>Asparagales</taxon>
        <taxon>Iridaceae</taxon>
        <taxon>Iridoideae</taxon>
        <taxon>Irideae</taxon>
        <taxon>Iris</taxon>
    </lineage>
</organism>
<protein>
    <submittedName>
        <fullName evidence="2">Pollen-specific leucine-rich repeat extensin-like protein 3</fullName>
    </submittedName>
</protein>
<accession>A0AAX6GF94</accession>
<comment type="caution">
    <text evidence="2">The sequence shown here is derived from an EMBL/GenBank/DDBJ whole genome shotgun (WGS) entry which is preliminary data.</text>
</comment>
<reference evidence="2" key="2">
    <citation type="submission" date="2023-04" db="EMBL/GenBank/DDBJ databases">
        <authorList>
            <person name="Bruccoleri R.E."/>
            <person name="Oakeley E.J."/>
            <person name="Faust A.-M."/>
            <person name="Dessus-Babus S."/>
            <person name="Altorfer M."/>
            <person name="Burckhardt D."/>
            <person name="Oertli M."/>
            <person name="Naumann U."/>
            <person name="Petersen F."/>
            <person name="Wong J."/>
        </authorList>
    </citation>
    <scope>NUCLEOTIDE SEQUENCE</scope>
    <source>
        <strain evidence="2">GSM-AAB239-AS_SAM_17_03QT</strain>
        <tissue evidence="2">Leaf</tissue>
    </source>
</reference>
<dbReference type="EMBL" id="JANAVB010020597">
    <property type="protein sequence ID" value="KAJ6826965.1"/>
    <property type="molecule type" value="Genomic_DNA"/>
</dbReference>
<evidence type="ECO:0000313" key="3">
    <source>
        <dbReference type="Proteomes" id="UP001140949"/>
    </source>
</evidence>
<evidence type="ECO:0000256" key="1">
    <source>
        <dbReference type="SAM" id="MobiDB-lite"/>
    </source>
</evidence>
<evidence type="ECO:0000313" key="2">
    <source>
        <dbReference type="EMBL" id="KAJ6826965.1"/>
    </source>
</evidence>
<feature type="compositionally biased region" description="Low complexity" evidence="1">
    <location>
        <begin position="10"/>
        <end position="26"/>
    </location>
</feature>
<keyword evidence="3" id="KW-1185">Reference proteome</keyword>
<feature type="compositionally biased region" description="Basic and acidic residues" evidence="1">
    <location>
        <begin position="32"/>
        <end position="41"/>
    </location>
</feature>
<reference evidence="2" key="1">
    <citation type="journal article" date="2023" name="GigaByte">
        <title>Genome assembly of the bearded iris, Iris pallida Lam.</title>
        <authorList>
            <person name="Bruccoleri R.E."/>
            <person name="Oakeley E.J."/>
            <person name="Faust A.M.E."/>
            <person name="Altorfer M."/>
            <person name="Dessus-Babus S."/>
            <person name="Burckhardt D."/>
            <person name="Oertli M."/>
            <person name="Naumann U."/>
            <person name="Petersen F."/>
            <person name="Wong J."/>
        </authorList>
    </citation>
    <scope>NUCLEOTIDE SEQUENCE</scope>
    <source>
        <strain evidence="2">GSM-AAB239-AS_SAM_17_03QT</strain>
    </source>
</reference>
<feature type="region of interest" description="Disordered" evidence="1">
    <location>
        <begin position="60"/>
        <end position="94"/>
    </location>
</feature>
<sequence length="94" mass="10150">MAVQIPTTGSRRTVTVVPPATASRAPTPSPHWRPEAAARVEHSTVRRRYPLSVAIGHQHRVPSGRFCSSSSPSISSRVLREEESSASETSTCVD</sequence>
<gene>
    <name evidence="2" type="ORF">M6B38_369920</name>
</gene>
<feature type="region of interest" description="Disordered" evidence="1">
    <location>
        <begin position="1"/>
        <end position="41"/>
    </location>
</feature>
<dbReference type="Proteomes" id="UP001140949">
    <property type="component" value="Unassembled WGS sequence"/>
</dbReference>
<name>A0AAX6GF94_IRIPA</name>
<dbReference type="AlphaFoldDB" id="A0AAX6GF94"/>